<gene>
    <name evidence="2" type="ORF">C6Y08_19470</name>
    <name evidence="4" type="ORF">D6U17_15035</name>
    <name evidence="3" type="ORF">D6U18_06040</name>
</gene>
<keyword evidence="5" id="KW-1185">Reference proteome</keyword>
<evidence type="ECO:0000313" key="6">
    <source>
        <dbReference type="Proteomes" id="UP000276249"/>
    </source>
</evidence>
<proteinExistence type="predicted"/>
<organism evidence="4 7">
    <name type="scientific">Lactiplantibacillus pentosus</name>
    <name type="common">Lactobacillus pentosus</name>
    <dbReference type="NCBI Taxonomy" id="1589"/>
    <lineage>
        <taxon>Bacteria</taxon>
        <taxon>Bacillati</taxon>
        <taxon>Bacillota</taxon>
        <taxon>Bacilli</taxon>
        <taxon>Lactobacillales</taxon>
        <taxon>Lactobacillaceae</taxon>
        <taxon>Lactiplantibacillus</taxon>
    </lineage>
</organism>
<evidence type="ECO:0000256" key="1">
    <source>
        <dbReference type="SAM" id="Coils"/>
    </source>
</evidence>
<dbReference type="AlphaFoldDB" id="A0A2S9W009"/>
<evidence type="ECO:0000313" key="2">
    <source>
        <dbReference type="EMBL" id="PRO84628.1"/>
    </source>
</evidence>
<protein>
    <submittedName>
        <fullName evidence="4">Uncharacterized protein</fullName>
    </submittedName>
</protein>
<sequence>MRQNILDETSRVLKQKYLNNRQALEKKADVLRQKNDEMFSQFMATQAARLLTNKLLQRQQQEIQTSNPEPYIDFDISLETDEDTKNLSLKVEINEPSFSEDDCYSDLPDSDMSILRGNGASLFYSK</sequence>
<dbReference type="Proteomes" id="UP000276249">
    <property type="component" value="Unassembled WGS sequence"/>
</dbReference>
<dbReference type="RefSeq" id="WP_105921485.1">
    <property type="nucleotide sequence ID" value="NZ_CP032654.1"/>
</dbReference>
<dbReference type="Proteomes" id="UP000238378">
    <property type="component" value="Unassembled WGS sequence"/>
</dbReference>
<evidence type="ECO:0000313" key="5">
    <source>
        <dbReference type="Proteomes" id="UP000238378"/>
    </source>
</evidence>
<dbReference type="Proteomes" id="UP000281061">
    <property type="component" value="Unassembled WGS sequence"/>
</dbReference>
<feature type="coiled-coil region" evidence="1">
    <location>
        <begin position="14"/>
        <end position="41"/>
    </location>
</feature>
<evidence type="ECO:0000313" key="4">
    <source>
        <dbReference type="EMBL" id="RMW51853.1"/>
    </source>
</evidence>
<evidence type="ECO:0000313" key="3">
    <source>
        <dbReference type="EMBL" id="RMW49425.1"/>
    </source>
</evidence>
<reference evidence="2 5" key="1">
    <citation type="submission" date="2018-03" db="EMBL/GenBank/DDBJ databases">
        <title>Draft Genome Sequences of six Lactobacillus pentosus Strains Isolated from Brines of Traditionally Fermented Spanish-Style Green Table Olives.</title>
        <authorList>
            <person name="Calero-Delgado B."/>
            <person name="Martin-Platero A.M."/>
            <person name="Perez-Pulido A.J."/>
            <person name="Benitez-Cabello A."/>
            <person name="Casimiro-Soriguer C.S."/>
            <person name="Martinez-Bueno M."/>
            <person name="Arroyo-Lopez F.N."/>
            <person name="Rodriguez-Gomez F."/>
            <person name="Bautista-Gallego J."/>
            <person name="Garrido-Fernandez A."/>
            <person name="Jimenez-Diaz R."/>
        </authorList>
    </citation>
    <scope>NUCLEOTIDE SEQUENCE [LARGE SCALE GENOMIC DNA]</scope>
    <source>
        <strain evidence="2 5">IG2</strain>
    </source>
</reference>
<keyword evidence="1" id="KW-0175">Coiled coil</keyword>
<comment type="caution">
    <text evidence="4">The sequence shown here is derived from an EMBL/GenBank/DDBJ whole genome shotgun (WGS) entry which is preliminary data.</text>
</comment>
<name>A0A2S9W009_LACPE</name>
<reference evidence="6 7" key="2">
    <citation type="submission" date="2018-10" db="EMBL/GenBank/DDBJ databases">
        <title>Genome sequences of five Lactobacillus pentosus strains isolated from brines of traditionally fermented spanish-style green table olives and differences between them.</title>
        <authorList>
            <person name="Jimenez Diaz R."/>
        </authorList>
    </citation>
    <scope>NUCLEOTIDE SEQUENCE [LARGE SCALE GENOMIC DNA]</scope>
    <source>
        <strain evidence="3 6">IG10</strain>
        <strain evidence="4 7">IG8</strain>
    </source>
</reference>
<accession>A0A2S9W009</accession>
<dbReference type="EMBL" id="PVOB01000459">
    <property type="protein sequence ID" value="PRO84628.1"/>
    <property type="molecule type" value="Genomic_DNA"/>
</dbReference>
<dbReference type="EMBL" id="RDCL01000095">
    <property type="protein sequence ID" value="RMW51853.1"/>
    <property type="molecule type" value="Genomic_DNA"/>
</dbReference>
<evidence type="ECO:0000313" key="7">
    <source>
        <dbReference type="Proteomes" id="UP000281061"/>
    </source>
</evidence>
<dbReference type="EMBL" id="RDCJ01000061">
    <property type="protein sequence ID" value="RMW49425.1"/>
    <property type="molecule type" value="Genomic_DNA"/>
</dbReference>